<dbReference type="EMBL" id="CP000934">
    <property type="protein sequence ID" value="ACE86026.1"/>
    <property type="molecule type" value="Genomic_DNA"/>
</dbReference>
<keyword evidence="4 7" id="KW-0862">Zinc</keyword>
<dbReference type="HAMAP" id="MF_01428">
    <property type="entry name" value="Glu_Q_tRNA_synth"/>
    <property type="match status" value="1"/>
</dbReference>
<dbReference type="NCBIfam" id="TIGR03838">
    <property type="entry name" value="queuosine_YadB"/>
    <property type="match status" value="1"/>
</dbReference>
<dbReference type="GO" id="GO:0005524">
    <property type="term" value="F:ATP binding"/>
    <property type="evidence" value="ECO:0007669"/>
    <property type="project" value="UniProtKB-KW"/>
</dbReference>
<gene>
    <name evidence="7" type="primary">gluQ</name>
    <name evidence="10" type="ordered locus">CJA_0392</name>
</gene>
<dbReference type="SUPFAM" id="SSF52374">
    <property type="entry name" value="Nucleotidylyl transferase"/>
    <property type="match status" value="1"/>
</dbReference>
<organism evidence="10 11">
    <name type="scientific">Cellvibrio japonicus (strain Ueda107)</name>
    <name type="common">Pseudomonas fluorescens subsp. cellulosa</name>
    <dbReference type="NCBI Taxonomy" id="498211"/>
    <lineage>
        <taxon>Bacteria</taxon>
        <taxon>Pseudomonadati</taxon>
        <taxon>Pseudomonadota</taxon>
        <taxon>Gammaproteobacteria</taxon>
        <taxon>Cellvibrionales</taxon>
        <taxon>Cellvibrionaceae</taxon>
        <taxon>Cellvibrio</taxon>
    </lineage>
</organism>
<dbReference type="GO" id="GO:0006400">
    <property type="term" value="P:tRNA modification"/>
    <property type="evidence" value="ECO:0007669"/>
    <property type="project" value="InterPro"/>
</dbReference>
<dbReference type="InterPro" id="IPR022380">
    <property type="entry name" value="Glu-Q_tRNA(Asp)_Synthase"/>
</dbReference>
<dbReference type="Gene3D" id="3.40.50.620">
    <property type="entry name" value="HUPs"/>
    <property type="match status" value="1"/>
</dbReference>
<dbReference type="InterPro" id="IPR014729">
    <property type="entry name" value="Rossmann-like_a/b/a_fold"/>
</dbReference>
<feature type="binding site" evidence="7">
    <location>
        <position position="209"/>
    </location>
    <ligand>
        <name>L-glutamate</name>
        <dbReference type="ChEBI" id="CHEBI:29985"/>
    </ligand>
</feature>
<evidence type="ECO:0000256" key="7">
    <source>
        <dbReference type="HAMAP-Rule" id="MF_01428"/>
    </source>
</evidence>
<dbReference type="PRINTS" id="PR00987">
    <property type="entry name" value="TRNASYNTHGLU"/>
</dbReference>
<dbReference type="EC" id="6.1.1.-" evidence="7"/>
<comment type="similarity">
    <text evidence="7">Belongs to the class-I aminoacyl-tRNA synthetase family. GluQ subfamily.</text>
</comment>
<dbReference type="PANTHER" id="PTHR43311">
    <property type="entry name" value="GLUTAMATE--TRNA LIGASE"/>
    <property type="match status" value="1"/>
</dbReference>
<sequence length="312" mass="34191">MTGILLQPPPPASASYIGRFAPSPSGPLHFGSLVTALASYLDAKAHQGRWLVRMEDLDPPREQPGAADSILRSLDTHGLHWDGEVLYQSQRVDVYQAQLDTLIQAGLAYPCNCSRQRLQNLGGSYDGHCRLHPPASHTAIAWRLKLYDLPYGFALPETIGFTDVIQGVQAQGLRIAAGDQILKRRDGFYAYQLAVVVDDIAQGITHIIRGADLLAVTGRQIAFFLLLGQPAPTFGHLPLALQPNGQKLSKQNQAPALVDTQAAQNLWQALHFLGQNPPVDLRTSHCEELLSWAVAHWQRTAIHGLGHCHKPE</sequence>
<evidence type="ECO:0000256" key="6">
    <source>
        <dbReference type="ARBA" id="ARBA00023146"/>
    </source>
</evidence>
<feature type="binding site" evidence="7">
    <location>
        <position position="111"/>
    </location>
    <ligand>
        <name>Zn(2+)</name>
        <dbReference type="ChEBI" id="CHEBI:29105"/>
    </ligand>
</feature>
<accession>B3PI53</accession>
<dbReference type="OrthoDB" id="9807503at2"/>
<dbReference type="PANTHER" id="PTHR43311:SF1">
    <property type="entry name" value="GLUTAMYL-Q TRNA(ASP) SYNTHETASE"/>
    <property type="match status" value="1"/>
</dbReference>
<evidence type="ECO:0000256" key="5">
    <source>
        <dbReference type="ARBA" id="ARBA00022840"/>
    </source>
</evidence>
<dbReference type="HOGENOM" id="CLU_015768_0_1_6"/>
<keyword evidence="2 7" id="KW-0479">Metal-binding</keyword>
<dbReference type="GO" id="GO:0008270">
    <property type="term" value="F:zinc ion binding"/>
    <property type="evidence" value="ECO:0007669"/>
    <property type="project" value="UniProtKB-UniRule"/>
</dbReference>
<dbReference type="RefSeq" id="WP_012486074.1">
    <property type="nucleotide sequence ID" value="NC_010995.1"/>
</dbReference>
<dbReference type="GO" id="GO:0006424">
    <property type="term" value="P:glutamyl-tRNA aminoacylation"/>
    <property type="evidence" value="ECO:0007669"/>
    <property type="project" value="InterPro"/>
</dbReference>
<feature type="binding site" evidence="7">
    <location>
        <position position="55"/>
    </location>
    <ligand>
        <name>L-glutamate</name>
        <dbReference type="ChEBI" id="CHEBI:29985"/>
    </ligand>
</feature>
<comment type="function">
    <text evidence="7">Catalyzes the tRNA-independent activation of glutamate in presence of ATP and the subsequent transfer of glutamate onto a tRNA(Asp). Glutamate is transferred on the 2-amino-5-(4,5-dihydroxy-2-cyclopenten-1-yl) moiety of the queuosine in the wobble position of the QUC anticodon.</text>
</comment>
<evidence type="ECO:0000256" key="4">
    <source>
        <dbReference type="ARBA" id="ARBA00022833"/>
    </source>
</evidence>
<dbReference type="Proteomes" id="UP000001036">
    <property type="component" value="Chromosome"/>
</dbReference>
<evidence type="ECO:0000256" key="2">
    <source>
        <dbReference type="ARBA" id="ARBA00022723"/>
    </source>
</evidence>
<dbReference type="NCBIfam" id="NF004314">
    <property type="entry name" value="PRK05710.1-3"/>
    <property type="match status" value="1"/>
</dbReference>
<keyword evidence="8" id="KW-0648">Protein biosynthesis</keyword>
<protein>
    <recommendedName>
        <fullName evidence="7">Glutamyl-Q tRNA(Asp) synthetase</fullName>
        <shortName evidence="7">Glu-Q-RSs</shortName>
        <ecNumber evidence="7">6.1.1.-</ecNumber>
    </recommendedName>
</protein>
<keyword evidence="5 7" id="KW-0067">ATP-binding</keyword>
<proteinExistence type="inferred from homology"/>
<dbReference type="GO" id="GO:0004818">
    <property type="term" value="F:glutamate-tRNA ligase activity"/>
    <property type="evidence" value="ECO:0007669"/>
    <property type="project" value="TreeGrafter"/>
</dbReference>
<evidence type="ECO:0000313" key="10">
    <source>
        <dbReference type="EMBL" id="ACE86026.1"/>
    </source>
</evidence>
<dbReference type="AlphaFoldDB" id="B3PI53"/>
<feature type="binding site" evidence="7">
    <location>
        <position position="125"/>
    </location>
    <ligand>
        <name>Zn(2+)</name>
        <dbReference type="ChEBI" id="CHEBI:29105"/>
    </ligand>
</feature>
<feature type="binding site" evidence="7">
    <location>
        <begin position="19"/>
        <end position="23"/>
    </location>
    <ligand>
        <name>L-glutamate</name>
        <dbReference type="ChEBI" id="CHEBI:29985"/>
    </ligand>
</feature>
<evidence type="ECO:0000256" key="1">
    <source>
        <dbReference type="ARBA" id="ARBA00022598"/>
    </source>
</evidence>
<evidence type="ECO:0000313" key="11">
    <source>
        <dbReference type="Proteomes" id="UP000001036"/>
    </source>
</evidence>
<dbReference type="InterPro" id="IPR000924">
    <property type="entry name" value="Glu/Gln-tRNA-synth"/>
</dbReference>
<keyword evidence="11" id="KW-1185">Reference proteome</keyword>
<dbReference type="GO" id="GO:0005829">
    <property type="term" value="C:cytosol"/>
    <property type="evidence" value="ECO:0007669"/>
    <property type="project" value="TreeGrafter"/>
</dbReference>
<feature type="binding site" evidence="7">
    <location>
        <position position="113"/>
    </location>
    <ligand>
        <name>Zn(2+)</name>
        <dbReference type="ChEBI" id="CHEBI:29105"/>
    </ligand>
</feature>
<feature type="short sequence motif" description="'KMSKS' region" evidence="7">
    <location>
        <begin position="247"/>
        <end position="251"/>
    </location>
</feature>
<evidence type="ECO:0000259" key="9">
    <source>
        <dbReference type="Pfam" id="PF00749"/>
    </source>
</evidence>
<dbReference type="FunFam" id="3.40.50.620:FF:000093">
    <property type="entry name" value="Glutamyl-Q tRNA(Asp) synthetase"/>
    <property type="match status" value="1"/>
</dbReference>
<feature type="binding site" evidence="7">
    <location>
        <position position="129"/>
    </location>
    <ligand>
        <name>Zn(2+)</name>
        <dbReference type="ChEBI" id="CHEBI:29105"/>
    </ligand>
</feature>
<evidence type="ECO:0000256" key="3">
    <source>
        <dbReference type="ARBA" id="ARBA00022741"/>
    </source>
</evidence>
<feature type="binding site" evidence="7">
    <location>
        <position position="250"/>
    </location>
    <ligand>
        <name>ATP</name>
        <dbReference type="ChEBI" id="CHEBI:30616"/>
    </ligand>
</feature>
<dbReference type="Pfam" id="PF00749">
    <property type="entry name" value="tRNA-synt_1c"/>
    <property type="match status" value="2"/>
</dbReference>
<keyword evidence="1 7" id="KW-0436">Ligase</keyword>
<feature type="domain" description="Glutamyl/glutaminyl-tRNA synthetase class Ib catalytic" evidence="9">
    <location>
        <begin position="19"/>
        <end position="121"/>
    </location>
</feature>
<keyword evidence="3 7" id="KW-0547">Nucleotide-binding</keyword>
<dbReference type="KEGG" id="cja:CJA_0392"/>
<comment type="cofactor">
    <cofactor evidence="7">
        <name>Zn(2+)</name>
        <dbReference type="ChEBI" id="CHEBI:29105"/>
    </cofactor>
    <text evidence="7">Binds 1 zinc ion per subunit.</text>
</comment>
<evidence type="ECO:0000256" key="8">
    <source>
        <dbReference type="RuleBase" id="RU363037"/>
    </source>
</evidence>
<dbReference type="InterPro" id="IPR049940">
    <property type="entry name" value="GluQ/Sye"/>
</dbReference>
<keyword evidence="6 7" id="KW-0030">Aminoacyl-tRNA synthetase</keyword>
<dbReference type="InterPro" id="IPR020058">
    <property type="entry name" value="Glu/Gln-tRNA-synth_Ib_cat-dom"/>
</dbReference>
<dbReference type="STRING" id="498211.CJA_0392"/>
<feature type="short sequence motif" description="'HIGH' region" evidence="7">
    <location>
        <begin position="22"/>
        <end position="32"/>
    </location>
</feature>
<reference evidence="10 11" key="1">
    <citation type="journal article" date="2008" name="J. Bacteriol.">
        <title>Insights into plant cell wall degradation from the genome sequence of the soil bacterium Cellvibrio japonicus.</title>
        <authorList>
            <person name="Deboy R.T."/>
            <person name="Mongodin E.F."/>
            <person name="Fouts D.E."/>
            <person name="Tailford L.E."/>
            <person name="Khouri H."/>
            <person name="Emerson J.B."/>
            <person name="Mohamoud Y."/>
            <person name="Watkins K."/>
            <person name="Henrissat B."/>
            <person name="Gilbert H.J."/>
            <person name="Nelson K.E."/>
        </authorList>
    </citation>
    <scope>NUCLEOTIDE SEQUENCE [LARGE SCALE GENOMIC DNA]</scope>
    <source>
        <strain evidence="10 11">Ueda107</strain>
    </source>
</reference>
<feature type="binding site" evidence="7">
    <location>
        <position position="191"/>
    </location>
    <ligand>
        <name>L-glutamate</name>
        <dbReference type="ChEBI" id="CHEBI:29985"/>
    </ligand>
</feature>
<dbReference type="eggNOG" id="COG0008">
    <property type="taxonomic scope" value="Bacteria"/>
</dbReference>
<feature type="domain" description="Glutamyl/glutaminyl-tRNA synthetase class Ib catalytic" evidence="9">
    <location>
        <begin position="176"/>
        <end position="254"/>
    </location>
</feature>
<name>B3PI53_CELJU</name>